<organism evidence="4 5">
    <name type="scientific">Dermatophagoides pteronyssinus</name>
    <name type="common">European house dust mite</name>
    <dbReference type="NCBI Taxonomy" id="6956"/>
    <lineage>
        <taxon>Eukaryota</taxon>
        <taxon>Metazoa</taxon>
        <taxon>Ecdysozoa</taxon>
        <taxon>Arthropoda</taxon>
        <taxon>Chelicerata</taxon>
        <taxon>Arachnida</taxon>
        <taxon>Acari</taxon>
        <taxon>Acariformes</taxon>
        <taxon>Sarcoptiformes</taxon>
        <taxon>Astigmata</taxon>
        <taxon>Psoroptidia</taxon>
        <taxon>Analgoidea</taxon>
        <taxon>Pyroglyphidae</taxon>
        <taxon>Dermatophagoidinae</taxon>
        <taxon>Dermatophagoides</taxon>
    </lineage>
</organism>
<gene>
    <name evidence="4" type="ORF">DERP_004843</name>
</gene>
<reference evidence="4 5" key="2">
    <citation type="journal article" date="2022" name="Mol. Biol. Evol.">
        <title>Comparative Genomics Reveals Insights into the Divergent Evolution of Astigmatic Mites and Household Pest Adaptations.</title>
        <authorList>
            <person name="Xiong Q."/>
            <person name="Wan A.T."/>
            <person name="Liu X."/>
            <person name="Fung C.S."/>
            <person name="Xiao X."/>
            <person name="Malainual N."/>
            <person name="Hou J."/>
            <person name="Wang L."/>
            <person name="Wang M."/>
            <person name="Yang K.Y."/>
            <person name="Cui Y."/>
            <person name="Leung E.L."/>
            <person name="Nong W."/>
            <person name="Shin S.K."/>
            <person name="Au S.W."/>
            <person name="Jeong K.Y."/>
            <person name="Chew F.T."/>
            <person name="Hui J.H."/>
            <person name="Leung T.F."/>
            <person name="Tungtrongchitr A."/>
            <person name="Zhong N."/>
            <person name="Liu Z."/>
            <person name="Tsui S.K."/>
        </authorList>
    </citation>
    <scope>NUCLEOTIDE SEQUENCE [LARGE SCALE GENOMIC DNA]</scope>
    <source>
        <strain evidence="4">Derp</strain>
    </source>
</reference>
<evidence type="ECO:0000259" key="3">
    <source>
        <dbReference type="PROSITE" id="PS51352"/>
    </source>
</evidence>
<feature type="transmembrane region" description="Helical" evidence="2">
    <location>
        <begin position="1851"/>
        <end position="1874"/>
    </location>
</feature>
<dbReference type="CDD" id="cd02961">
    <property type="entry name" value="PDI_a_family"/>
    <property type="match status" value="5"/>
</dbReference>
<sequence>MCSGNQTPLWWLPFSTSGIRYGKTSSSSSCSSDECSSYNSSPSSFRTINHKRLCPISSSSFASSSSSSSLSSSSTSLLSSFSLPSLSLIQIFIMTILVTIIIPSNHLAMVEALKRRSPLHSDVIEEVEAKRLDNLIQEQDYIAVFFYTRTCDNCKDILEELEKIDDDANKYGVEFVKNSERAASKKYGINQFPTLVYFRHGEPTIYEGDLMNEEEVLEWLISVESMDLPDRIEEVNAKILQNYIDEHDFVAVLFYKKNHKKSDKVLLKLEEIDDDADQKNIGFVKISDETLAYEYGLEDLPSLVYYRKKIPIVYTGDLENEKKVLDWLIEFRDTVDDPDEYIEDSDEIEDVSASVLQQLIENTDALAVLFYDDQDEDSMEVLQELENIDDECDQHGIAFVKIDDIEVSKRFGIEYDELPTLVYFEEKIPNFYQDDLMNEEKVLEWLIHQKNTDEIEDVSDTVLENMIDSTNYLAVLFYDRHDKNSQEVLKELENIDDECDEKGIAFVKIDDDNLAKIYGLHDELPSLVYFENRIPSVYQGDLRNEEQVLEWLIKQQHSDEIEEVSHELLNVLIQKHNQLAALIYKPKDKQSEKVLKELEHIDDECDEKGIVFVKTDDVEAAEKYGVRKLPVLLFFKYQVPTTYNGDLTDEDKVLEWLLDQQESDQIEQVNSRTLKGLIDSSSWLAVLFFDQSSQSQKCLKDLETIDDDADRYGIPFVKIDDVSVAKDYGLADELPVLVYFENRLPTVYEGDLTDEDAVLAWLVKQRTEDTIEEVTEEILADLLKEREYVLVYFAPNDCKECENILHNTLEHIDDDTDEHGILFVTTDDLAFLQKHSIKVDKFPVLVLFRNGEPIVYRGSLKDGKAIMDWLTDDDTLDDPDEIEEVNERMLDKILDRSPYVAVLFSKDKCSECEKVLQKLESIDHLAEEAGIDFVRVKDLRLAKEYNIVSFPALVLFRRRIPLFYEEGSLKDADKVLKWLVKHKDSHKDVIELVDRHMLQVLLDDVDHIVVFFYDERDCEEETAKRRLKNKSKSDDGDNDDICELILHELENIDDDTDQHGIHFVKIEDGEYARELGITQLPSLVYFEDQQPSIYDGDLLEEEEVLEWLIKQKNEDTIENVNREILFRLIAEREYLAVFFFKPDDDESAEIAEHLEKIDDDCGDYDVALVKCNDQLIAKKYGIRNPPGLVFFRRGKHIRYEGNLFDEDEVLEWLTRPDNMEMSDAIEKVNRRMFERMLDRTNHLAVLFYSKVDCKNCDKVLEELEKIDDEADAAGVKFVKIEDNQLAKEYGVYALPALVFFKKGEDVPVIFAGDLKKSDRILEWLINQKDPSLDRIEEVDSGTLRKLIETADHLAVYFCADDSVKDSTSSSSSSSKDGIRHQQTKQSISKQSQSTGSMASKLPPLPNIDKKSMPANTITNKAKSTDMKKSQSTQETSKQINKADNVSDSEECQKILEDLENIDTETDRHAIILVKTQQTNIAKEYGIEEFPALIYFEKRIPSIYEGDISAEEDVLQWLIQQKTEDTIESVNRELLEQLITNTQYLVVYFYKPNCRACDIVLEELENIDDDCEIYGINFVKIQDQTLAKRYGIKNYPALVYFRNGNPLIYDGDLRNEEQVFEWLIEDENRELADEIEDVNGRMLEKLIHDKPFLAVLFYGRECAECEEAIEALEEIDDDVDIYGFDFVKINDPVVNAEYNVQTLPSLALFRKADQYQFYEGDLTDQKAVLDWLTSNEVFEIKDEIEEVNRRMLEKIINENDFVAVYFYETECYDCESILNELEHIDDDTDQLDIMFVKIRDTKYARKYGIQDVPALVFFRKRFPSIYRGDLIREEEVLEWLKRNRYRHPELNFFMYAITAITGAFILYTLFLIFCIRPKKDKSKQE</sequence>
<dbReference type="Pfam" id="PF00085">
    <property type="entry name" value="Thioredoxin"/>
    <property type="match status" value="4"/>
</dbReference>
<protein>
    <recommendedName>
        <fullName evidence="3">Thioredoxin domain-containing protein</fullName>
    </recommendedName>
</protein>
<dbReference type="SUPFAM" id="SSF52833">
    <property type="entry name" value="Thioredoxin-like"/>
    <property type="match status" value="12"/>
</dbReference>
<evidence type="ECO:0000256" key="1">
    <source>
        <dbReference type="SAM" id="MobiDB-lite"/>
    </source>
</evidence>
<dbReference type="EMBL" id="NJHN03000017">
    <property type="protein sequence ID" value="KAH9425629.1"/>
    <property type="molecule type" value="Genomic_DNA"/>
</dbReference>
<feature type="domain" description="Thioredoxin" evidence="3">
    <location>
        <begin position="113"/>
        <end position="225"/>
    </location>
</feature>
<reference evidence="4 5" key="1">
    <citation type="journal article" date="2018" name="J. Allergy Clin. Immunol.">
        <title>High-quality assembly of Dermatophagoides pteronyssinus genome and transcriptome reveals a wide range of novel allergens.</title>
        <authorList>
            <person name="Liu X.Y."/>
            <person name="Yang K.Y."/>
            <person name="Wang M.Q."/>
            <person name="Kwok J.S."/>
            <person name="Zeng X."/>
            <person name="Yang Z."/>
            <person name="Xiao X.J."/>
            <person name="Lau C.P."/>
            <person name="Li Y."/>
            <person name="Huang Z.M."/>
            <person name="Ba J.G."/>
            <person name="Yim A.K."/>
            <person name="Ouyang C.Y."/>
            <person name="Ngai S.M."/>
            <person name="Chan T.F."/>
            <person name="Leung E.L."/>
            <person name="Liu L."/>
            <person name="Liu Z.G."/>
            <person name="Tsui S.K."/>
        </authorList>
    </citation>
    <scope>NUCLEOTIDE SEQUENCE [LARGE SCALE GENOMIC DNA]</scope>
    <source>
        <strain evidence="4">Derp</strain>
    </source>
</reference>
<feature type="region of interest" description="Disordered" evidence="1">
    <location>
        <begin position="1363"/>
        <end position="1448"/>
    </location>
</feature>
<dbReference type="Proteomes" id="UP000887458">
    <property type="component" value="Unassembled WGS sequence"/>
</dbReference>
<dbReference type="PANTHER" id="PTHR19991">
    <property type="entry name" value="L 2 01289"/>
    <property type="match status" value="1"/>
</dbReference>
<feature type="compositionally biased region" description="Polar residues" evidence="1">
    <location>
        <begin position="1429"/>
        <end position="1445"/>
    </location>
</feature>
<feature type="compositionally biased region" description="Low complexity" evidence="1">
    <location>
        <begin position="1383"/>
        <end position="1396"/>
    </location>
</feature>
<evidence type="ECO:0000256" key="2">
    <source>
        <dbReference type="SAM" id="Phobius"/>
    </source>
</evidence>
<keyword evidence="2" id="KW-1133">Transmembrane helix</keyword>
<comment type="caution">
    <text evidence="4">The sequence shown here is derived from an EMBL/GenBank/DDBJ whole genome shotgun (WGS) entry which is preliminary data.</text>
</comment>
<name>A0ABQ8JSP4_DERPT</name>
<proteinExistence type="predicted"/>
<keyword evidence="5" id="KW-1185">Reference proteome</keyword>
<evidence type="ECO:0000313" key="5">
    <source>
        <dbReference type="Proteomes" id="UP000887458"/>
    </source>
</evidence>
<dbReference type="PROSITE" id="PS51352">
    <property type="entry name" value="THIOREDOXIN_2"/>
    <property type="match status" value="2"/>
</dbReference>
<keyword evidence="2" id="KW-0812">Transmembrane</keyword>
<accession>A0ABQ8JSP4</accession>
<evidence type="ECO:0000313" key="4">
    <source>
        <dbReference type="EMBL" id="KAH9425629.1"/>
    </source>
</evidence>
<feature type="region of interest" description="Disordered" evidence="1">
    <location>
        <begin position="25"/>
        <end position="44"/>
    </location>
</feature>
<feature type="compositionally biased region" description="Low complexity" evidence="1">
    <location>
        <begin position="1365"/>
        <end position="1375"/>
    </location>
</feature>
<dbReference type="InterPro" id="IPR036249">
    <property type="entry name" value="Thioredoxin-like_sf"/>
</dbReference>
<dbReference type="PANTHER" id="PTHR19991:SF3">
    <property type="entry name" value="LETHAL (2) 01289, ISOFORM F"/>
    <property type="match status" value="1"/>
</dbReference>
<dbReference type="InterPro" id="IPR013766">
    <property type="entry name" value="Thioredoxin_domain"/>
</dbReference>
<feature type="domain" description="Thioredoxin" evidence="3">
    <location>
        <begin position="1515"/>
        <end position="1627"/>
    </location>
</feature>
<dbReference type="Gene3D" id="3.40.30.10">
    <property type="entry name" value="Glutaredoxin"/>
    <property type="match status" value="14"/>
</dbReference>
<keyword evidence="2" id="KW-0472">Membrane</keyword>